<comment type="caution">
    <text evidence="2">The sequence shown here is derived from an EMBL/GenBank/DDBJ whole genome shotgun (WGS) entry which is preliminary data.</text>
</comment>
<feature type="compositionally biased region" description="Acidic residues" evidence="1">
    <location>
        <begin position="248"/>
        <end position="259"/>
    </location>
</feature>
<proteinExistence type="predicted"/>
<protein>
    <submittedName>
        <fullName evidence="2">Uncharacterized protein</fullName>
    </submittedName>
</protein>
<dbReference type="EMBL" id="JAPCWZ010000010">
    <property type="protein sequence ID" value="KAK8849008.1"/>
    <property type="molecule type" value="Genomic_DNA"/>
</dbReference>
<organism evidence="2 3">
    <name type="scientific">Apiospora arundinis</name>
    <dbReference type="NCBI Taxonomy" id="335852"/>
    <lineage>
        <taxon>Eukaryota</taxon>
        <taxon>Fungi</taxon>
        <taxon>Dikarya</taxon>
        <taxon>Ascomycota</taxon>
        <taxon>Pezizomycotina</taxon>
        <taxon>Sordariomycetes</taxon>
        <taxon>Xylariomycetidae</taxon>
        <taxon>Amphisphaeriales</taxon>
        <taxon>Apiosporaceae</taxon>
        <taxon>Apiospora</taxon>
    </lineage>
</organism>
<feature type="region of interest" description="Disordered" evidence="1">
    <location>
        <begin position="296"/>
        <end position="338"/>
    </location>
</feature>
<sequence length="384" mass="41249">MASTSTPIDGNGTTSLHILLVSNWPLGTIQTSTSVKSTERVSPNIALFQLTPGNATFLSANSTQSDIVWRIQDRDLNSTYDNSSVSSSMLQLSELLIWYPLSAIGGGAPQLYNDSPSGSDLLVYSAKTTDKETSSFRRRGRGGCGCRIDQGKRYGSRRIAARQSIAVEGTPADATTNTPAGAEIVVPFYSVGERRRRVRMGYYVVAPGYPRETIAKLLGSGGSDGRLSPFWFSQDFASSSEELSSSGSEEEDVEMEEAGDERSCSFGDSSIRGPPTTRKSAWKAWAERLRQRGIKRVAPVENEDEFASVDTDDDDYDDGNEYGDEDDGNTKQKARGPNTAAAAAAAQLGQGPAMMALPWAAALAGGIRLRGEVDIIPLGQPPHK</sequence>
<reference evidence="2 3" key="1">
    <citation type="journal article" date="2024" name="IMA Fungus">
        <title>Apiospora arundinis, a panoply of carbohydrate-active enzymes and secondary metabolites.</title>
        <authorList>
            <person name="Sorensen T."/>
            <person name="Petersen C."/>
            <person name="Muurmann A.T."/>
            <person name="Christiansen J.V."/>
            <person name="Brundto M.L."/>
            <person name="Overgaard C.K."/>
            <person name="Boysen A.T."/>
            <person name="Wollenberg R.D."/>
            <person name="Larsen T.O."/>
            <person name="Sorensen J.L."/>
            <person name="Nielsen K.L."/>
            <person name="Sondergaard T.E."/>
        </authorList>
    </citation>
    <scope>NUCLEOTIDE SEQUENCE [LARGE SCALE GENOMIC DNA]</scope>
    <source>
        <strain evidence="2 3">AAU 773</strain>
    </source>
</reference>
<gene>
    <name evidence="2" type="ORF">PGQ11_015488</name>
</gene>
<evidence type="ECO:0000256" key="1">
    <source>
        <dbReference type="SAM" id="MobiDB-lite"/>
    </source>
</evidence>
<dbReference type="Proteomes" id="UP001390339">
    <property type="component" value="Unassembled WGS sequence"/>
</dbReference>
<accession>A0ABR2HLJ2</accession>
<evidence type="ECO:0000313" key="2">
    <source>
        <dbReference type="EMBL" id="KAK8849008.1"/>
    </source>
</evidence>
<feature type="compositionally biased region" description="Acidic residues" evidence="1">
    <location>
        <begin position="301"/>
        <end position="327"/>
    </location>
</feature>
<name>A0ABR2HLJ2_9PEZI</name>
<keyword evidence="3" id="KW-1185">Reference proteome</keyword>
<feature type="region of interest" description="Disordered" evidence="1">
    <location>
        <begin position="240"/>
        <end position="280"/>
    </location>
</feature>
<evidence type="ECO:0000313" key="3">
    <source>
        <dbReference type="Proteomes" id="UP001390339"/>
    </source>
</evidence>